<reference evidence="1 2" key="1">
    <citation type="journal article" date="2015" name="Appl. Environ. Microbiol.">
        <title>Aerobic and Anaerobic Thiosulfate Oxidation by a Cold-Adapted, Subglacial Chemoautotroph.</title>
        <authorList>
            <person name="Harrold Z.R."/>
            <person name="Skidmore M.L."/>
            <person name="Hamilton T.L."/>
            <person name="Desch L."/>
            <person name="Amada K."/>
            <person name="van Gelder W."/>
            <person name="Glover K."/>
            <person name="Roden E.E."/>
            <person name="Boyd E.S."/>
        </authorList>
    </citation>
    <scope>NUCLEOTIDE SEQUENCE [LARGE SCALE GENOMIC DNA]</scope>
    <source>
        <strain evidence="1 2">RG</strain>
    </source>
</reference>
<protein>
    <submittedName>
        <fullName evidence="1">Uncharacterized protein</fullName>
    </submittedName>
</protein>
<dbReference type="Proteomes" id="UP000064243">
    <property type="component" value="Unassembled WGS sequence"/>
</dbReference>
<gene>
    <name evidence="1" type="ORF">ABW22_06430</name>
</gene>
<proteinExistence type="predicted"/>
<evidence type="ECO:0000313" key="1">
    <source>
        <dbReference type="EMBL" id="KVW97037.1"/>
    </source>
</evidence>
<dbReference type="PATRIC" id="fig|36861.3.peg.754"/>
<dbReference type="AlphaFoldDB" id="A0A119CWR0"/>
<keyword evidence="2" id="KW-1185">Reference proteome</keyword>
<sequence>MVHDHPVIECVAAMLANYATVKDAFSHNTRPLCGNVALAVMGLRQEQTDLASPAPHLVHSTLANQGRPTKHGTRAFLARVRTAQNL</sequence>
<comment type="caution">
    <text evidence="1">The sequence shown here is derived from an EMBL/GenBank/DDBJ whole genome shotgun (WGS) entry which is preliminary data.</text>
</comment>
<evidence type="ECO:0000313" key="2">
    <source>
        <dbReference type="Proteomes" id="UP000064243"/>
    </source>
</evidence>
<dbReference type="EMBL" id="LDUG01000018">
    <property type="protein sequence ID" value="KVW97037.1"/>
    <property type="molecule type" value="Genomic_DNA"/>
</dbReference>
<organism evidence="1 2">
    <name type="scientific">Thiobacillus denitrificans</name>
    <dbReference type="NCBI Taxonomy" id="36861"/>
    <lineage>
        <taxon>Bacteria</taxon>
        <taxon>Pseudomonadati</taxon>
        <taxon>Pseudomonadota</taxon>
        <taxon>Betaproteobacteria</taxon>
        <taxon>Nitrosomonadales</taxon>
        <taxon>Thiobacillaceae</taxon>
        <taxon>Thiobacillus</taxon>
    </lineage>
</organism>
<accession>A0A119CWR0</accession>
<name>A0A119CWR0_THIDE</name>